<evidence type="ECO:0000313" key="2">
    <source>
        <dbReference type="EMBL" id="AEE53337.1"/>
    </source>
</evidence>
<organism evidence="2 3">
    <name type="scientific">Haliscomenobacter hydrossis (strain ATCC 27775 / DSM 1100 / LMG 10767 / O)</name>
    <dbReference type="NCBI Taxonomy" id="760192"/>
    <lineage>
        <taxon>Bacteria</taxon>
        <taxon>Pseudomonadati</taxon>
        <taxon>Bacteroidota</taxon>
        <taxon>Saprospiria</taxon>
        <taxon>Saprospirales</taxon>
        <taxon>Haliscomenobacteraceae</taxon>
        <taxon>Haliscomenobacter</taxon>
    </lineage>
</organism>
<dbReference type="AlphaFoldDB" id="F4KSD4"/>
<name>F4KSD4_HALH1</name>
<accession>F4KSD4</accession>
<dbReference type="KEGG" id="hhy:Halhy_5512"/>
<gene>
    <name evidence="2" type="ordered locus">Halhy_5512</name>
</gene>
<dbReference type="EMBL" id="CP002691">
    <property type="protein sequence ID" value="AEE53337.1"/>
    <property type="molecule type" value="Genomic_DNA"/>
</dbReference>
<dbReference type="RefSeq" id="WP_013767867.1">
    <property type="nucleotide sequence ID" value="NC_015510.1"/>
</dbReference>
<proteinExistence type="predicted"/>
<reference key="2">
    <citation type="submission" date="2011-04" db="EMBL/GenBank/DDBJ databases">
        <title>Complete sequence of chromosome of Haliscomenobacter hydrossis DSM 1100.</title>
        <authorList>
            <consortium name="US DOE Joint Genome Institute (JGI-PGF)"/>
            <person name="Lucas S."/>
            <person name="Han J."/>
            <person name="Lapidus A."/>
            <person name="Bruce D."/>
            <person name="Goodwin L."/>
            <person name="Pitluck S."/>
            <person name="Peters L."/>
            <person name="Kyrpides N."/>
            <person name="Mavromatis K."/>
            <person name="Ivanova N."/>
            <person name="Ovchinnikova G."/>
            <person name="Pagani I."/>
            <person name="Daligault H."/>
            <person name="Detter J.C."/>
            <person name="Han C."/>
            <person name="Land M."/>
            <person name="Hauser L."/>
            <person name="Markowitz V."/>
            <person name="Cheng J.-F."/>
            <person name="Hugenholtz P."/>
            <person name="Woyke T."/>
            <person name="Wu D."/>
            <person name="Verbarg S."/>
            <person name="Frueling A."/>
            <person name="Brambilla E."/>
            <person name="Klenk H.-P."/>
            <person name="Eisen J.A."/>
        </authorList>
    </citation>
    <scope>NUCLEOTIDE SEQUENCE</scope>
    <source>
        <strain>DSM 1100</strain>
    </source>
</reference>
<keyword evidence="1" id="KW-0732">Signal</keyword>
<feature type="chain" id="PRO_5003317020" evidence="1">
    <location>
        <begin position="19"/>
        <end position="57"/>
    </location>
</feature>
<keyword evidence="3" id="KW-1185">Reference proteome</keyword>
<evidence type="ECO:0000313" key="3">
    <source>
        <dbReference type="Proteomes" id="UP000008461"/>
    </source>
</evidence>
<evidence type="ECO:0000256" key="1">
    <source>
        <dbReference type="SAM" id="SignalP"/>
    </source>
</evidence>
<sequence length="57" mass="6850">MKLFLRCFLSLFSIHFCAHNGTIVKGRESTFKNVSLRNIQEENYFVYHERTIWLTPI</sequence>
<dbReference type="HOGENOM" id="CLU_2990393_0_0_10"/>
<protein>
    <submittedName>
        <fullName evidence="2">Uncharacterized protein</fullName>
    </submittedName>
</protein>
<dbReference type="STRING" id="760192.Halhy_5512"/>
<feature type="signal peptide" evidence="1">
    <location>
        <begin position="1"/>
        <end position="18"/>
    </location>
</feature>
<reference evidence="2 3" key="1">
    <citation type="journal article" date="2011" name="Stand. Genomic Sci.">
        <title>Complete genome sequence of Haliscomenobacter hydrossis type strain (O).</title>
        <authorList>
            <consortium name="US DOE Joint Genome Institute (JGI-PGF)"/>
            <person name="Daligault H."/>
            <person name="Lapidus A."/>
            <person name="Zeytun A."/>
            <person name="Nolan M."/>
            <person name="Lucas S."/>
            <person name="Del Rio T.G."/>
            <person name="Tice H."/>
            <person name="Cheng J.F."/>
            <person name="Tapia R."/>
            <person name="Han C."/>
            <person name="Goodwin L."/>
            <person name="Pitluck S."/>
            <person name="Liolios K."/>
            <person name="Pagani I."/>
            <person name="Ivanova N."/>
            <person name="Huntemann M."/>
            <person name="Mavromatis K."/>
            <person name="Mikhailova N."/>
            <person name="Pati A."/>
            <person name="Chen A."/>
            <person name="Palaniappan K."/>
            <person name="Land M."/>
            <person name="Hauser L."/>
            <person name="Brambilla E.M."/>
            <person name="Rohde M."/>
            <person name="Verbarg S."/>
            <person name="Goker M."/>
            <person name="Bristow J."/>
            <person name="Eisen J.A."/>
            <person name="Markowitz V."/>
            <person name="Hugenholtz P."/>
            <person name="Kyrpides N.C."/>
            <person name="Klenk H.P."/>
            <person name="Woyke T."/>
        </authorList>
    </citation>
    <scope>NUCLEOTIDE SEQUENCE [LARGE SCALE GENOMIC DNA]</scope>
    <source>
        <strain evidence="3">ATCC 27775 / DSM 1100 / LMG 10767 / O</strain>
    </source>
</reference>
<dbReference type="Proteomes" id="UP000008461">
    <property type="component" value="Chromosome"/>
</dbReference>